<keyword evidence="1" id="KW-1133">Transmembrane helix</keyword>
<organism evidence="2 3">
    <name type="scientific">Methylomonas albis</name>
    <dbReference type="NCBI Taxonomy" id="1854563"/>
    <lineage>
        <taxon>Bacteria</taxon>
        <taxon>Pseudomonadati</taxon>
        <taxon>Pseudomonadota</taxon>
        <taxon>Gammaproteobacteria</taxon>
        <taxon>Methylococcales</taxon>
        <taxon>Methylococcaceae</taxon>
        <taxon>Methylomonas</taxon>
    </lineage>
</organism>
<protein>
    <submittedName>
        <fullName evidence="2">Uncharacterized protein</fullName>
    </submittedName>
</protein>
<dbReference type="RefSeq" id="WP_192375612.1">
    <property type="nucleotide sequence ID" value="NZ_CAJHIV010000001.1"/>
</dbReference>
<feature type="transmembrane region" description="Helical" evidence="1">
    <location>
        <begin position="12"/>
        <end position="34"/>
    </location>
</feature>
<keyword evidence="1" id="KW-0472">Membrane</keyword>
<dbReference type="EMBL" id="JACXSS010000001">
    <property type="protein sequence ID" value="MBD9357328.1"/>
    <property type="molecule type" value="Genomic_DNA"/>
</dbReference>
<sequence>MRSKRHPDHRRGNGFVYAAFAVTAGVFLLVLLFAQTFSGWDGLASVMQAGKFGLTLWRLSLFLLLIGGWPVFTNQYADWVGLTAEQTASLKAYRWRMAVWLLVMEALFCQTLWLGFTRTLVEMGDRAT</sequence>
<reference evidence="2 3" key="1">
    <citation type="submission" date="2020-09" db="EMBL/GenBank/DDBJ databases">
        <title>Methylomonas albis sp. nov. and Methylomonas fluvii sp. nov.: Two cold-adapted methanotrophs from the River Elbe and an amended description of Methylovulum psychrotolerans strain Eb1.</title>
        <authorList>
            <person name="Bussmann I.K."/>
            <person name="Klings K.-W."/>
            <person name="Warnstedt J."/>
            <person name="Hoppert M."/>
            <person name="Saborowski A."/>
            <person name="Horn F."/>
            <person name="Liebner S."/>
        </authorList>
    </citation>
    <scope>NUCLEOTIDE SEQUENCE [LARGE SCALE GENOMIC DNA]</scope>
    <source>
        <strain evidence="2 3">EbA</strain>
    </source>
</reference>
<evidence type="ECO:0000313" key="3">
    <source>
        <dbReference type="Proteomes" id="UP000652176"/>
    </source>
</evidence>
<evidence type="ECO:0000256" key="1">
    <source>
        <dbReference type="SAM" id="Phobius"/>
    </source>
</evidence>
<accession>A0ABR9D2K5</accession>
<proteinExistence type="predicted"/>
<evidence type="ECO:0000313" key="2">
    <source>
        <dbReference type="EMBL" id="MBD9357328.1"/>
    </source>
</evidence>
<feature type="transmembrane region" description="Helical" evidence="1">
    <location>
        <begin position="93"/>
        <end position="116"/>
    </location>
</feature>
<keyword evidence="1" id="KW-0812">Transmembrane</keyword>
<keyword evidence="3" id="KW-1185">Reference proteome</keyword>
<name>A0ABR9D2K5_9GAMM</name>
<feature type="transmembrane region" description="Helical" evidence="1">
    <location>
        <begin position="54"/>
        <end position="72"/>
    </location>
</feature>
<dbReference type="Proteomes" id="UP000652176">
    <property type="component" value="Unassembled WGS sequence"/>
</dbReference>
<gene>
    <name evidence="2" type="ORF">IE877_15820</name>
</gene>
<comment type="caution">
    <text evidence="2">The sequence shown here is derived from an EMBL/GenBank/DDBJ whole genome shotgun (WGS) entry which is preliminary data.</text>
</comment>